<dbReference type="SMART" id="SM00322">
    <property type="entry name" value="KH"/>
    <property type="match status" value="2"/>
</dbReference>
<name>S3BI95_9BURK</name>
<accession>S3BI95</accession>
<dbReference type="SUPFAM" id="SSF50249">
    <property type="entry name" value="Nucleic acid-binding proteins"/>
    <property type="match status" value="1"/>
</dbReference>
<dbReference type="EMBL" id="ATCF01000005">
    <property type="protein sequence ID" value="EPE01024.1"/>
    <property type="molecule type" value="Genomic_DNA"/>
</dbReference>
<dbReference type="Gene3D" id="3.30.300.20">
    <property type="match status" value="2"/>
</dbReference>
<dbReference type="InterPro" id="IPR003029">
    <property type="entry name" value="S1_domain"/>
</dbReference>
<dbReference type="InterPro" id="IPR009019">
    <property type="entry name" value="KH_sf_prok-type"/>
</dbReference>
<dbReference type="FunFam" id="3.30.300.20:FF:000002">
    <property type="entry name" value="Transcription termination/antitermination protein NusA"/>
    <property type="match status" value="1"/>
</dbReference>
<keyword evidence="1 7" id="KW-0806">Transcription termination</keyword>
<dbReference type="NCBIfam" id="TIGR01953">
    <property type="entry name" value="NusA"/>
    <property type="match status" value="1"/>
</dbReference>
<keyword evidence="3 7" id="KW-0889">Transcription antitermination</keyword>
<dbReference type="CDD" id="cd04455">
    <property type="entry name" value="S1_NusA"/>
    <property type="match status" value="1"/>
</dbReference>
<keyword evidence="5 7" id="KW-0805">Transcription regulation</keyword>
<dbReference type="InterPro" id="IPR025249">
    <property type="entry name" value="TF_NusA_KH_1st"/>
</dbReference>
<evidence type="ECO:0000313" key="9">
    <source>
        <dbReference type="EMBL" id="EPE01024.1"/>
    </source>
</evidence>
<dbReference type="GeneID" id="64061827"/>
<dbReference type="FunFam" id="3.30.300.20:FF:000005">
    <property type="entry name" value="Transcription termination/antitermination protein NusA"/>
    <property type="match status" value="1"/>
</dbReference>
<reference evidence="9 10" key="1">
    <citation type="submission" date="2013-04" db="EMBL/GenBank/DDBJ databases">
        <title>The Genome Sequence of Sutterella wadsworthensis HGA0223.</title>
        <authorList>
            <consortium name="The Broad Institute Genomics Platform"/>
            <person name="Earl A."/>
            <person name="Ward D."/>
            <person name="Feldgarden M."/>
            <person name="Gevers D."/>
            <person name="Schmidt T.M."/>
            <person name="Dover J."/>
            <person name="Dai D."/>
            <person name="Walker B."/>
            <person name="Young S."/>
            <person name="Zeng Q."/>
            <person name="Gargeya S."/>
            <person name="Fitzgerald M."/>
            <person name="Haas B."/>
            <person name="Abouelleil A."/>
            <person name="Allen A.W."/>
            <person name="Alvarado L."/>
            <person name="Arachchi H.M."/>
            <person name="Berlin A.M."/>
            <person name="Chapman S.B."/>
            <person name="Gainer-Dewar J."/>
            <person name="Goldberg J."/>
            <person name="Griggs A."/>
            <person name="Gujja S."/>
            <person name="Hansen M."/>
            <person name="Howarth C."/>
            <person name="Imamovic A."/>
            <person name="Ireland A."/>
            <person name="Larimer J."/>
            <person name="McCowan C."/>
            <person name="Murphy C."/>
            <person name="Pearson M."/>
            <person name="Poon T.W."/>
            <person name="Priest M."/>
            <person name="Roberts A."/>
            <person name="Saif S."/>
            <person name="Shea T."/>
            <person name="Sisk P."/>
            <person name="Sykes S."/>
            <person name="Wortman J."/>
            <person name="Nusbaum C."/>
            <person name="Birren B."/>
        </authorList>
    </citation>
    <scope>NUCLEOTIDE SEQUENCE [LARGE SCALE GENOMIC DNA]</scope>
    <source>
        <strain evidence="9 10">HGA0223</strain>
    </source>
</reference>
<dbReference type="CDD" id="cd02134">
    <property type="entry name" value="KH-II_NusA_rpt1"/>
    <property type="match status" value="1"/>
</dbReference>
<dbReference type="STRING" id="1203554.HMPREF1476_00333"/>
<protein>
    <recommendedName>
        <fullName evidence="7">Transcription termination/antitermination protein NusA</fullName>
    </recommendedName>
</protein>
<dbReference type="InterPro" id="IPR030842">
    <property type="entry name" value="TF_NusA_bacterial"/>
</dbReference>
<dbReference type="PATRIC" id="fig|1203554.3.peg.304"/>
<dbReference type="InterPro" id="IPR010995">
    <property type="entry name" value="DNA_repair_Rad51/TF_NusA_a-hlx"/>
</dbReference>
<dbReference type="GO" id="GO:0003700">
    <property type="term" value="F:DNA-binding transcription factor activity"/>
    <property type="evidence" value="ECO:0007669"/>
    <property type="project" value="InterPro"/>
</dbReference>
<dbReference type="Pfam" id="PF14520">
    <property type="entry name" value="HHH_5"/>
    <property type="match status" value="1"/>
</dbReference>
<dbReference type="SMART" id="SM00316">
    <property type="entry name" value="S1"/>
    <property type="match status" value="1"/>
</dbReference>
<sequence length="514" mass="57427">MNSRDMLELVDVLASEKNVAKDVVFGVLELALASAVKRARFPGEDADIVVRVDRTTGEFSAVRRWLVVPDEEGLQEPDHQEMYSDIHDEFPDLQPGDYIERPLENVDVDSAGRRFAQDAKQVILQRLRDAEREQILAEFLERHETIVTGTIKRMDKGDAIVEVGRLEARLPRNQMIPRENMRTGDRVRAYVDHVGDTPKGRTVILSRTSPEFIKKLFELEVPEIEEGIIEIKAAARDPGARAKIAVASHDQRVDPIGTCIGMRGSRVNAVTTELSGERIDIVVWNADPAQFVVGALEPAKVRSIVMLEDSHTMEVVVDEDNLAVAIGRGGQNVRLASELTGWQINILTAQEASEKRAAEVNRIREEFMKSLDIDEAAANVLIDEGFSSVEEIAYVPEKELFSIEAFDHETIEELRQRARNKLLADAITREENLRKADPKMLALEGMDNDLANKLVARGVKTLDDLGDLAVEELVEMTGLDEERAKKLIMGARAHWFGDGESADQPAETKAEEQK</sequence>
<feature type="domain" description="S1 motif" evidence="8">
    <location>
        <begin position="144"/>
        <end position="208"/>
    </location>
</feature>
<dbReference type="SUPFAM" id="SSF69705">
    <property type="entry name" value="Transcription factor NusA, N-terminal domain"/>
    <property type="match status" value="1"/>
</dbReference>
<dbReference type="InterPro" id="IPR013735">
    <property type="entry name" value="TF_NusA_N"/>
</dbReference>
<dbReference type="InterPro" id="IPR058582">
    <property type="entry name" value="KH_NusA_2nd"/>
</dbReference>
<keyword evidence="10" id="KW-1185">Reference proteome</keyword>
<keyword evidence="4 7" id="KW-0694">RNA-binding</keyword>
<comment type="caution">
    <text evidence="9">The sequence shown here is derived from an EMBL/GenBank/DDBJ whole genome shotgun (WGS) entry which is preliminary data.</text>
</comment>
<dbReference type="InterPro" id="IPR012340">
    <property type="entry name" value="NA-bd_OB-fold"/>
</dbReference>
<organism evidence="9 10">
    <name type="scientific">Sutterella wadsworthensis HGA0223</name>
    <dbReference type="NCBI Taxonomy" id="1203554"/>
    <lineage>
        <taxon>Bacteria</taxon>
        <taxon>Pseudomonadati</taxon>
        <taxon>Pseudomonadota</taxon>
        <taxon>Betaproteobacteria</taxon>
        <taxon>Burkholderiales</taxon>
        <taxon>Sutterellaceae</taxon>
        <taxon>Sutterella</taxon>
    </lineage>
</organism>
<evidence type="ECO:0000256" key="3">
    <source>
        <dbReference type="ARBA" id="ARBA00022814"/>
    </source>
</evidence>
<evidence type="ECO:0000259" key="8">
    <source>
        <dbReference type="PROSITE" id="PS50126"/>
    </source>
</evidence>
<dbReference type="HOGENOM" id="CLU_029242_0_0_4"/>
<dbReference type="Pfam" id="PF13184">
    <property type="entry name" value="KH_NusA_1st"/>
    <property type="match status" value="1"/>
</dbReference>
<comment type="subcellular location">
    <subcellularLocation>
        <location evidence="7">Cytoplasm</location>
    </subcellularLocation>
</comment>
<evidence type="ECO:0000256" key="7">
    <source>
        <dbReference type="HAMAP-Rule" id="MF_00945"/>
    </source>
</evidence>
<dbReference type="Gene3D" id="3.30.1480.10">
    <property type="entry name" value="NusA, N-terminal domain"/>
    <property type="match status" value="1"/>
</dbReference>
<dbReference type="InterPro" id="IPR036555">
    <property type="entry name" value="NusA_N_sf"/>
</dbReference>
<dbReference type="Pfam" id="PF08529">
    <property type="entry name" value="NusA_N"/>
    <property type="match status" value="1"/>
</dbReference>
<dbReference type="CDD" id="cd22529">
    <property type="entry name" value="KH-II_NusA_rpt2"/>
    <property type="match status" value="1"/>
</dbReference>
<dbReference type="NCBIfam" id="TIGR01954">
    <property type="entry name" value="nusA_Cterm_rpt"/>
    <property type="match status" value="2"/>
</dbReference>
<dbReference type="InterPro" id="IPR010213">
    <property type="entry name" value="TF_NusA"/>
</dbReference>
<dbReference type="InterPro" id="IPR010214">
    <property type="entry name" value="Tscrpt_termin_fac_NusA_C_rpt"/>
</dbReference>
<dbReference type="GO" id="GO:0031564">
    <property type="term" value="P:transcription antitermination"/>
    <property type="evidence" value="ECO:0007669"/>
    <property type="project" value="UniProtKB-UniRule"/>
</dbReference>
<dbReference type="PANTHER" id="PTHR22648:SF0">
    <property type="entry name" value="TRANSCRIPTION TERMINATION_ANTITERMINATION PROTEIN NUSA"/>
    <property type="match status" value="1"/>
</dbReference>
<dbReference type="eggNOG" id="COG0195">
    <property type="taxonomic scope" value="Bacteria"/>
</dbReference>
<dbReference type="PROSITE" id="PS50084">
    <property type="entry name" value="KH_TYPE_1"/>
    <property type="match status" value="1"/>
</dbReference>
<dbReference type="InterPro" id="IPR015946">
    <property type="entry name" value="KH_dom-like_a/b"/>
</dbReference>
<comment type="function">
    <text evidence="7">Participates in both transcription termination and antitermination.</text>
</comment>
<dbReference type="Gene3D" id="2.40.50.140">
    <property type="entry name" value="Nucleic acid-binding proteins"/>
    <property type="match status" value="1"/>
</dbReference>
<dbReference type="Pfam" id="PF00575">
    <property type="entry name" value="S1"/>
    <property type="match status" value="1"/>
</dbReference>
<comment type="similarity">
    <text evidence="7">Belongs to the NusA family.</text>
</comment>
<dbReference type="GO" id="GO:0006353">
    <property type="term" value="P:DNA-templated transcription termination"/>
    <property type="evidence" value="ECO:0007669"/>
    <property type="project" value="UniProtKB-UniRule"/>
</dbReference>
<dbReference type="Pfam" id="PF26594">
    <property type="entry name" value="KH_NusA_2nd"/>
    <property type="match status" value="1"/>
</dbReference>
<dbReference type="PANTHER" id="PTHR22648">
    <property type="entry name" value="TRANSCRIPTION TERMINATION FACTOR NUSA"/>
    <property type="match status" value="1"/>
</dbReference>
<gene>
    <name evidence="7" type="primary">nusA</name>
    <name evidence="9" type="ORF">HMPREF1476_00333</name>
</gene>
<dbReference type="SUPFAM" id="SSF47794">
    <property type="entry name" value="Rad51 N-terminal domain-like"/>
    <property type="match status" value="2"/>
</dbReference>
<dbReference type="GO" id="GO:0000166">
    <property type="term" value="F:nucleotide binding"/>
    <property type="evidence" value="ECO:0007669"/>
    <property type="project" value="InterPro"/>
</dbReference>
<dbReference type="Proteomes" id="UP000014400">
    <property type="component" value="Unassembled WGS sequence"/>
</dbReference>
<dbReference type="RefSeq" id="WP_005431242.1">
    <property type="nucleotide sequence ID" value="NZ_KE150480.1"/>
</dbReference>
<dbReference type="InterPro" id="IPR004087">
    <property type="entry name" value="KH_dom"/>
</dbReference>
<proteinExistence type="inferred from homology"/>
<keyword evidence="2 7" id="KW-0963">Cytoplasm</keyword>
<dbReference type="GO" id="GO:0005829">
    <property type="term" value="C:cytosol"/>
    <property type="evidence" value="ECO:0007669"/>
    <property type="project" value="TreeGrafter"/>
</dbReference>
<dbReference type="HAMAP" id="MF_00945_B">
    <property type="entry name" value="NusA_B"/>
    <property type="match status" value="1"/>
</dbReference>
<comment type="subunit">
    <text evidence="7">Monomer. Binds directly to the core enzyme of the DNA-dependent RNA polymerase and to nascent RNA.</text>
</comment>
<evidence type="ECO:0000256" key="1">
    <source>
        <dbReference type="ARBA" id="ARBA00022472"/>
    </source>
</evidence>
<evidence type="ECO:0000256" key="6">
    <source>
        <dbReference type="ARBA" id="ARBA00023163"/>
    </source>
</evidence>
<dbReference type="AlphaFoldDB" id="S3BI95"/>
<dbReference type="Gene3D" id="1.10.150.20">
    <property type="entry name" value="5' to 3' exonuclease, C-terminal subdomain"/>
    <property type="match status" value="2"/>
</dbReference>
<keyword evidence="6 7" id="KW-0804">Transcription</keyword>
<evidence type="ECO:0000313" key="10">
    <source>
        <dbReference type="Proteomes" id="UP000014400"/>
    </source>
</evidence>
<dbReference type="SUPFAM" id="SSF54814">
    <property type="entry name" value="Prokaryotic type KH domain (KH-domain type II)"/>
    <property type="match status" value="2"/>
</dbReference>
<dbReference type="GO" id="GO:0003723">
    <property type="term" value="F:RNA binding"/>
    <property type="evidence" value="ECO:0007669"/>
    <property type="project" value="UniProtKB-UniRule"/>
</dbReference>
<evidence type="ECO:0000256" key="5">
    <source>
        <dbReference type="ARBA" id="ARBA00023015"/>
    </source>
</evidence>
<evidence type="ECO:0000256" key="2">
    <source>
        <dbReference type="ARBA" id="ARBA00022490"/>
    </source>
</evidence>
<evidence type="ECO:0000256" key="4">
    <source>
        <dbReference type="ARBA" id="ARBA00022884"/>
    </source>
</evidence>
<dbReference type="PROSITE" id="PS50126">
    <property type="entry name" value="S1"/>
    <property type="match status" value="1"/>
</dbReference>